<gene>
    <name evidence="3" type="ORF">MKW98_027525</name>
</gene>
<dbReference type="EMBL" id="JAJJMB010017748">
    <property type="protein sequence ID" value="KAI3835613.1"/>
    <property type="molecule type" value="Genomic_DNA"/>
</dbReference>
<feature type="transmembrane region" description="Helical" evidence="2">
    <location>
        <begin position="112"/>
        <end position="133"/>
    </location>
</feature>
<evidence type="ECO:0000256" key="1">
    <source>
        <dbReference type="SAM" id="MobiDB-lite"/>
    </source>
</evidence>
<feature type="compositionally biased region" description="Basic and acidic residues" evidence="1">
    <location>
        <begin position="10"/>
        <end position="24"/>
    </location>
</feature>
<keyword evidence="4" id="KW-1185">Reference proteome</keyword>
<accession>A0AAD4RWD4</accession>
<comment type="caution">
    <text evidence="3">The sequence shown here is derived from an EMBL/GenBank/DDBJ whole genome shotgun (WGS) entry which is preliminary data.</text>
</comment>
<evidence type="ECO:0000256" key="2">
    <source>
        <dbReference type="SAM" id="Phobius"/>
    </source>
</evidence>
<feature type="region of interest" description="Disordered" evidence="1">
    <location>
        <begin position="72"/>
        <end position="102"/>
    </location>
</feature>
<evidence type="ECO:0000313" key="3">
    <source>
        <dbReference type="EMBL" id="KAI3835613.1"/>
    </source>
</evidence>
<evidence type="ECO:0000313" key="4">
    <source>
        <dbReference type="Proteomes" id="UP001202328"/>
    </source>
</evidence>
<keyword evidence="2" id="KW-0812">Transmembrane</keyword>
<dbReference type="AlphaFoldDB" id="A0AAD4RWD4"/>
<name>A0AAD4RWD4_9MAGN</name>
<feature type="region of interest" description="Disordered" evidence="1">
    <location>
        <begin position="10"/>
        <end position="32"/>
    </location>
</feature>
<dbReference type="Proteomes" id="UP001202328">
    <property type="component" value="Unassembled WGS sequence"/>
</dbReference>
<sequence>MGSACCVAIKERSAPNRTSSDHRSGGYSPSWSFRWDNRRRVAGEVGSIHSQYSRGHSGNLCLEIKGRMDVSREDISDGGSPLESLQSPAWQKSPAHEGAAGDLATPASGKPFAIINSFSFLLYFIASIVKLNVYSL</sequence>
<proteinExistence type="predicted"/>
<keyword evidence="2" id="KW-1133">Transmembrane helix</keyword>
<reference evidence="3" key="1">
    <citation type="submission" date="2022-04" db="EMBL/GenBank/DDBJ databases">
        <title>A functionally conserved STORR gene fusion in Papaver species that diverged 16.8 million years ago.</title>
        <authorList>
            <person name="Catania T."/>
        </authorList>
    </citation>
    <scope>NUCLEOTIDE SEQUENCE</scope>
    <source>
        <strain evidence="3">S-188037</strain>
    </source>
</reference>
<organism evidence="3 4">
    <name type="scientific">Papaver atlanticum</name>
    <dbReference type="NCBI Taxonomy" id="357466"/>
    <lineage>
        <taxon>Eukaryota</taxon>
        <taxon>Viridiplantae</taxon>
        <taxon>Streptophyta</taxon>
        <taxon>Embryophyta</taxon>
        <taxon>Tracheophyta</taxon>
        <taxon>Spermatophyta</taxon>
        <taxon>Magnoliopsida</taxon>
        <taxon>Ranunculales</taxon>
        <taxon>Papaveraceae</taxon>
        <taxon>Papaveroideae</taxon>
        <taxon>Papaver</taxon>
    </lineage>
</organism>
<protein>
    <submittedName>
        <fullName evidence="3">Uncharacterized protein</fullName>
    </submittedName>
</protein>
<keyword evidence="2" id="KW-0472">Membrane</keyword>